<feature type="chain" id="PRO_5022737585" evidence="4">
    <location>
        <begin position="22"/>
        <end position="1373"/>
    </location>
</feature>
<dbReference type="Gene3D" id="2.60.40.10">
    <property type="entry name" value="Immunoglobulins"/>
    <property type="match status" value="2"/>
</dbReference>
<evidence type="ECO:0000313" key="8">
    <source>
        <dbReference type="Proteomes" id="UP000321456"/>
    </source>
</evidence>
<sequence length="1373" mass="141857">MKKGIVLFAIALMFSWSSAFGQDTHRDNFSSTSYSNNDGTQNFSGNWTEVSDNGSASGGRIEIVGNELEFNNLDGRTISRALDLSGVSNAVLTMNYDATSRGNESLLVQLWNDNTSSYETVFTINSAITGAITYDLTADQISANSSIRFVGGDSGWNTSETITVDNILIASASSGCEIISSAPGSAINDFTTLNSTLSGFTSGVITDVNVTLNIEHTWDDDLEISLTSPGGTTVVLTTDNGGSGDNYSGTILDDAAGTAVTAGTAPFTGVFSPEGNLSDFNGQDPSGTWTLAIFDDASGDTGTLSGFAIHICSSPAIPVDLAVTKIVDNATPKENSNITYTLAVTNNGPVNATNVSITDLLPPGVTYVSDDGTYNSGTGVWTVGSLNNGATATLNIVANVNGGTNGATITNTITAVVADQLDSNATADDLSESIVPTADQPPVLTVTGDQAYCPGTSQTIVETVSLTDPDDTTTDAIFIQISSGYINGEDLLTLTGTHPNITATWDAVEGELTLQGPTTFAEFEAAILAVEYSSSSGSPTGTRQFSITPGTANYLPPTGHYYEFIADPGISWTAARDAAALRTYFGLQGYLATLTSQAEADFSGSQAQGVGWIGGSDATTEGVWNWVTGPEAGTNFWNGGVGGTTPNFAFWNSGEPNNSGNEDYAHITDPSVTTTPGSWNDLPEAGGGGAYAPQGYIVEYGGTTGDPVLSITGVTTLTVDNVAPTASNPAPVTVFCSGDVPSTDITVVTDEMDNCTTNPVVTFVSDVSDGGTNPEIITRTYRVTDEAGNSIDVTQTITVDPITIDTQPSDQIVALGNNGTFTVGSTNTDTFQWQVSTNGGGSFANVSNGAEYSGVTTATLSVLSPSLTKDGYIYRVIVSNSTGSCPSITSSGATLTIAIDSDSDGISDITDLDDDNDGILDSVESPKTVLWVTNGTPGTEEQNTIDKLTALGYTVTVVDDNVGGDANNFAVTFVYEDVFSSDAFANVANMTTTANGVITSEPALHDEILGAASGSNGSSTAVNIVNNTHPITSGLALGNYTIGDAQYYGNGLTTGTVLGQDPSAGAGSLVIWEQGDAMEVGTAPGKRGIVPHSNGGGGFDAAGEDLLVNVIIWAGAIDTDNDGVYDDWDLDSDNDGIYDVVEAGHDQTHSSGRLTGAVGTDGVPDSVQASGQENSGTVNYTISDSDSDGNDDYTETDSDADGCNDADEAYADVNADADDNGTYGTGTPLINADGSVQGATYTAPADGDTNTVFDFREASIAPAISVQPVDAATCPGCGTTFTITTTNADAFQWQRFNGATWNDISDTGIYSGSGTNTLTITNPTTANNGEQYRVLVSNSAYICSSEISNTAELTIRVSSVITNRRITYRVNRD</sequence>
<evidence type="ECO:0000256" key="3">
    <source>
        <dbReference type="SAM" id="MobiDB-lite"/>
    </source>
</evidence>
<dbReference type="InterPro" id="IPR016187">
    <property type="entry name" value="CTDL_fold"/>
</dbReference>
<dbReference type="InterPro" id="IPR001434">
    <property type="entry name" value="OmcB-like_DUF11"/>
</dbReference>
<dbReference type="InterPro" id="IPR013783">
    <property type="entry name" value="Ig-like_fold"/>
</dbReference>
<keyword evidence="8" id="KW-1185">Reference proteome</keyword>
<dbReference type="InterPro" id="IPR047589">
    <property type="entry name" value="DUF11_rpt"/>
</dbReference>
<keyword evidence="2" id="KW-0378">Hydrolase</keyword>
<dbReference type="Gene3D" id="2.60.120.260">
    <property type="entry name" value="Galactose-binding domain-like"/>
    <property type="match status" value="1"/>
</dbReference>
<dbReference type="PROSITE" id="PS51829">
    <property type="entry name" value="P_HOMO_B"/>
    <property type="match status" value="1"/>
</dbReference>
<evidence type="ECO:0000259" key="5">
    <source>
        <dbReference type="PROSITE" id="PS50041"/>
    </source>
</evidence>
<dbReference type="Proteomes" id="UP000321456">
    <property type="component" value="Unassembled WGS sequence"/>
</dbReference>
<dbReference type="InterPro" id="IPR028974">
    <property type="entry name" value="TSP_type-3_rpt"/>
</dbReference>
<dbReference type="SUPFAM" id="SSF103647">
    <property type="entry name" value="TSP type-3 repeat"/>
    <property type="match status" value="1"/>
</dbReference>
<keyword evidence="4" id="KW-0732">Signal</keyword>
<name>A0A5C8V6F1_9FLAO</name>
<dbReference type="CDD" id="cd03603">
    <property type="entry name" value="CLECT_VCBS"/>
    <property type="match status" value="1"/>
</dbReference>
<dbReference type="Gene3D" id="3.10.100.10">
    <property type="entry name" value="Mannose-Binding Protein A, subunit A"/>
    <property type="match status" value="1"/>
</dbReference>
<comment type="caution">
    <text evidence="7">The sequence shown here is derived from an EMBL/GenBank/DDBJ whole genome shotgun (WGS) entry which is preliminary data.</text>
</comment>
<dbReference type="InterPro" id="IPR008979">
    <property type="entry name" value="Galactose-bd-like_sf"/>
</dbReference>
<dbReference type="Pfam" id="PF01345">
    <property type="entry name" value="DUF11"/>
    <property type="match status" value="1"/>
</dbReference>
<dbReference type="EMBL" id="VRUR01000001">
    <property type="protein sequence ID" value="TXN36709.1"/>
    <property type="molecule type" value="Genomic_DNA"/>
</dbReference>
<dbReference type="Pfam" id="PF01483">
    <property type="entry name" value="P_proprotein"/>
    <property type="match status" value="1"/>
</dbReference>
<dbReference type="SMART" id="SM00034">
    <property type="entry name" value="CLECT"/>
    <property type="match status" value="1"/>
</dbReference>
<evidence type="ECO:0000313" key="7">
    <source>
        <dbReference type="EMBL" id="TXN36709.1"/>
    </source>
</evidence>
<feature type="compositionally biased region" description="Polar residues" evidence="3">
    <location>
        <begin position="1167"/>
        <end position="1184"/>
    </location>
</feature>
<dbReference type="SUPFAM" id="SSF49785">
    <property type="entry name" value="Galactose-binding domain-like"/>
    <property type="match status" value="1"/>
</dbReference>
<dbReference type="NCBIfam" id="TIGR01451">
    <property type="entry name" value="B_ant_repeat"/>
    <property type="match status" value="1"/>
</dbReference>
<dbReference type="Gene3D" id="2.60.40.3080">
    <property type="match status" value="1"/>
</dbReference>
<dbReference type="RefSeq" id="WP_147740545.1">
    <property type="nucleotide sequence ID" value="NZ_VRUR01000001.1"/>
</dbReference>
<evidence type="ECO:0000256" key="2">
    <source>
        <dbReference type="ARBA" id="ARBA00022801"/>
    </source>
</evidence>
<organism evidence="7 8">
    <name type="scientific">Flagellimonas hymeniacidonis</name>
    <dbReference type="NCBI Taxonomy" id="2603628"/>
    <lineage>
        <taxon>Bacteria</taxon>
        <taxon>Pseudomonadati</taxon>
        <taxon>Bacteroidota</taxon>
        <taxon>Flavobacteriia</taxon>
        <taxon>Flavobacteriales</taxon>
        <taxon>Flavobacteriaceae</taxon>
        <taxon>Flagellimonas</taxon>
    </lineage>
</organism>
<feature type="signal peptide" evidence="4">
    <location>
        <begin position="1"/>
        <end position="21"/>
    </location>
</feature>
<feature type="compositionally biased region" description="Acidic residues" evidence="3">
    <location>
        <begin position="1185"/>
        <end position="1202"/>
    </location>
</feature>
<dbReference type="SUPFAM" id="SSF56436">
    <property type="entry name" value="C-type lectin-like"/>
    <property type="match status" value="1"/>
</dbReference>
<evidence type="ECO:0000256" key="4">
    <source>
        <dbReference type="SAM" id="SignalP"/>
    </source>
</evidence>
<evidence type="ECO:0000256" key="1">
    <source>
        <dbReference type="ARBA" id="ARBA00022670"/>
    </source>
</evidence>
<gene>
    <name evidence="7" type="ORF">FVB32_00010</name>
</gene>
<dbReference type="InterPro" id="IPR016186">
    <property type="entry name" value="C-type_lectin-like/link_sf"/>
</dbReference>
<protein>
    <submittedName>
        <fullName evidence="7">DUF11 domain-containing protein</fullName>
    </submittedName>
</protein>
<dbReference type="GO" id="GO:0006508">
    <property type="term" value="P:proteolysis"/>
    <property type="evidence" value="ECO:0007669"/>
    <property type="project" value="UniProtKB-KW"/>
</dbReference>
<dbReference type="InterPro" id="IPR001304">
    <property type="entry name" value="C-type_lectin-like"/>
</dbReference>
<dbReference type="InterPro" id="IPR034007">
    <property type="entry name" value="CTLD_bac"/>
</dbReference>
<evidence type="ECO:0000259" key="6">
    <source>
        <dbReference type="PROSITE" id="PS51829"/>
    </source>
</evidence>
<dbReference type="InterPro" id="IPR002884">
    <property type="entry name" value="P_dom"/>
</dbReference>
<dbReference type="GO" id="GO:0005509">
    <property type="term" value="F:calcium ion binding"/>
    <property type="evidence" value="ECO:0007669"/>
    <property type="project" value="InterPro"/>
</dbReference>
<feature type="domain" description="C-type lectin" evidence="5">
    <location>
        <begin position="557"/>
        <end position="681"/>
    </location>
</feature>
<keyword evidence="1" id="KW-0645">Protease</keyword>
<reference evidence="7 8" key="1">
    <citation type="submission" date="2019-08" db="EMBL/GenBank/DDBJ databases">
        <title>Professor.</title>
        <authorList>
            <person name="Park J.S."/>
        </authorList>
    </citation>
    <scope>NUCLEOTIDE SEQUENCE [LARGE SCALE GENOMIC DNA]</scope>
    <source>
        <strain evidence="7 8">176CP5-101</strain>
    </source>
</reference>
<dbReference type="PROSITE" id="PS50041">
    <property type="entry name" value="C_TYPE_LECTIN_2"/>
    <property type="match status" value="1"/>
</dbReference>
<accession>A0A5C8V6F1</accession>
<feature type="region of interest" description="Disordered" evidence="3">
    <location>
        <begin position="1145"/>
        <end position="1202"/>
    </location>
</feature>
<dbReference type="GO" id="GO:0004252">
    <property type="term" value="F:serine-type endopeptidase activity"/>
    <property type="evidence" value="ECO:0007669"/>
    <property type="project" value="InterPro"/>
</dbReference>
<feature type="domain" description="P/Homo B" evidence="6">
    <location>
        <begin position="151"/>
        <end position="318"/>
    </location>
</feature>
<proteinExistence type="predicted"/>